<gene>
    <name evidence="1" type="ORF">Pflav_044670</name>
</gene>
<dbReference type="Proteomes" id="UP000502508">
    <property type="component" value="Chromosome"/>
</dbReference>
<dbReference type="KEGG" id="pfla:Pflav_044670"/>
<keyword evidence="2" id="KW-1185">Reference proteome</keyword>
<organism evidence="1 2">
    <name type="scientific">Phytohabitans flavus</name>
    <dbReference type="NCBI Taxonomy" id="1076124"/>
    <lineage>
        <taxon>Bacteria</taxon>
        <taxon>Bacillati</taxon>
        <taxon>Actinomycetota</taxon>
        <taxon>Actinomycetes</taxon>
        <taxon>Micromonosporales</taxon>
        <taxon>Micromonosporaceae</taxon>
    </lineage>
</organism>
<evidence type="ECO:0000313" key="2">
    <source>
        <dbReference type="Proteomes" id="UP000502508"/>
    </source>
</evidence>
<name>A0A6F8XW89_9ACTN</name>
<reference evidence="1 2" key="1">
    <citation type="submission" date="2020-03" db="EMBL/GenBank/DDBJ databases">
        <title>Whole genome shotgun sequence of Phytohabitans flavus NBRC 107702.</title>
        <authorList>
            <person name="Komaki H."/>
            <person name="Tamura T."/>
        </authorList>
    </citation>
    <scope>NUCLEOTIDE SEQUENCE [LARGE SCALE GENOMIC DNA]</scope>
    <source>
        <strain evidence="1 2">NBRC 107702</strain>
    </source>
</reference>
<dbReference type="AlphaFoldDB" id="A0A6F8XW89"/>
<dbReference type="InterPro" id="IPR025566">
    <property type="entry name" value="DUF4331"/>
</dbReference>
<evidence type="ECO:0000313" key="1">
    <source>
        <dbReference type="EMBL" id="BCB78057.1"/>
    </source>
</evidence>
<proteinExistence type="predicted"/>
<dbReference type="Pfam" id="PF14224">
    <property type="entry name" value="DUF4331"/>
    <property type="match status" value="1"/>
</dbReference>
<protein>
    <recommendedName>
        <fullName evidence="3">DUF4331 domain-containing protein</fullName>
    </recommendedName>
</protein>
<dbReference type="EMBL" id="AP022870">
    <property type="protein sequence ID" value="BCB78057.1"/>
    <property type="molecule type" value="Genomic_DNA"/>
</dbReference>
<accession>A0A6F8XW89</accession>
<sequence length="388" mass="42252">MSAARRFRRVPQGRVRAAAIRRTRGRSVASFDEREAPLKPEGEIMSHHLDTPLARQNGRLYIDDLYVFGNESATAFVMDVNSNVTGPDDITPGFHPEGRYEFKVHFDNADVEALTYRVVFDEAGADGGQGYAVYELTGAAASTDDDAPAGTEVARGRTGEMVEQGPLRVWAGRIQDPFYVDLDQLMVINAAVRDGTTVDLTSWAASGAKNSFAGTNVYSIVLEVAHDHPRLRPRTKIGVWCATKLATDAGGWRQINRFGHPMMWPIFWPDDKDFSNPANERQPAEDFNSDGKWIAEKIGAVVAANGTSADPQGYGALVARRLFPDVLRYMVGTPASFGFTGVNGRAIADNAPEVMFSMVLDKATSSGLGPSTTAAQRTDRFPYVVPAS</sequence>
<reference evidence="1 2" key="2">
    <citation type="submission" date="2020-03" db="EMBL/GenBank/DDBJ databases">
        <authorList>
            <person name="Ichikawa N."/>
            <person name="Kimura A."/>
            <person name="Kitahashi Y."/>
            <person name="Uohara A."/>
        </authorList>
    </citation>
    <scope>NUCLEOTIDE SEQUENCE [LARGE SCALE GENOMIC DNA]</scope>
    <source>
        <strain evidence="1 2">NBRC 107702</strain>
    </source>
</reference>
<evidence type="ECO:0008006" key="3">
    <source>
        <dbReference type="Google" id="ProtNLM"/>
    </source>
</evidence>